<proteinExistence type="predicted"/>
<evidence type="ECO:0000313" key="2">
    <source>
        <dbReference type="EMBL" id="GGE34372.1"/>
    </source>
</evidence>
<keyword evidence="3" id="KW-1185">Reference proteome</keyword>
<dbReference type="Proteomes" id="UP000602745">
    <property type="component" value="Unassembled WGS sequence"/>
</dbReference>
<evidence type="ECO:0000313" key="3">
    <source>
        <dbReference type="Proteomes" id="UP000602745"/>
    </source>
</evidence>
<dbReference type="EMBL" id="BMCP01000001">
    <property type="protein sequence ID" value="GGE34372.1"/>
    <property type="molecule type" value="Genomic_DNA"/>
</dbReference>
<gene>
    <name evidence="2" type="ORF">GCM10007276_09700</name>
</gene>
<reference evidence="2" key="1">
    <citation type="journal article" date="2014" name="Int. J. Syst. Evol. Microbiol.">
        <title>Complete genome sequence of Corynebacterium casei LMG S-19264T (=DSM 44701T), isolated from a smear-ripened cheese.</title>
        <authorList>
            <consortium name="US DOE Joint Genome Institute (JGI-PGF)"/>
            <person name="Walter F."/>
            <person name="Albersmeier A."/>
            <person name="Kalinowski J."/>
            <person name="Ruckert C."/>
        </authorList>
    </citation>
    <scope>NUCLEOTIDE SEQUENCE</scope>
    <source>
        <strain evidence="2">CCM 7684</strain>
    </source>
</reference>
<organism evidence="2 3">
    <name type="scientific">Agaricicola taiwanensis</name>
    <dbReference type="NCBI Taxonomy" id="591372"/>
    <lineage>
        <taxon>Bacteria</taxon>
        <taxon>Pseudomonadati</taxon>
        <taxon>Pseudomonadota</taxon>
        <taxon>Alphaproteobacteria</taxon>
        <taxon>Rhodobacterales</taxon>
        <taxon>Paracoccaceae</taxon>
        <taxon>Agaricicola</taxon>
    </lineage>
</organism>
<feature type="domain" description="DUF374" evidence="1">
    <location>
        <begin position="67"/>
        <end position="139"/>
    </location>
</feature>
<evidence type="ECO:0000259" key="1">
    <source>
        <dbReference type="Pfam" id="PF04028"/>
    </source>
</evidence>
<reference evidence="2" key="2">
    <citation type="submission" date="2020-09" db="EMBL/GenBank/DDBJ databases">
        <authorList>
            <person name="Sun Q."/>
            <person name="Sedlacek I."/>
        </authorList>
    </citation>
    <scope>NUCLEOTIDE SEQUENCE</scope>
    <source>
        <strain evidence="2">CCM 7684</strain>
    </source>
</reference>
<dbReference type="RefSeq" id="WP_188408543.1">
    <property type="nucleotide sequence ID" value="NZ_BMCP01000001.1"/>
</dbReference>
<dbReference type="AlphaFoldDB" id="A0A8J2YGD5"/>
<sequence length="237" mass="25918">MLKRIWRSTLVQETIGGFMAAYLTFVFRTTRWEVVTPDLLEDLKRDGPVIAAMWHGQHFLVSFFVPEGARAKVLISRHGDGEVNAIAIRKLGHGLIRGSGGHGAPDKIRKRGGIQALRDMVRALSEGFMIAMTADVPKVSRVAGEGVALLAKLSGRPIYPVAVVTRWRITLGSWDRATIGLPFSRGVLVLGPAVRVQADAGADAVEEARRQVESELEAVHEQAYQRLGGKPWSARHG</sequence>
<dbReference type="InterPro" id="IPR007172">
    <property type="entry name" value="DUF374"/>
</dbReference>
<protein>
    <recommendedName>
        <fullName evidence="1">DUF374 domain-containing protein</fullName>
    </recommendedName>
</protein>
<comment type="caution">
    <text evidence="2">The sequence shown here is derived from an EMBL/GenBank/DDBJ whole genome shotgun (WGS) entry which is preliminary data.</text>
</comment>
<name>A0A8J2YGD5_9RHOB</name>
<accession>A0A8J2YGD5</accession>
<dbReference type="Pfam" id="PF04028">
    <property type="entry name" value="DUF374"/>
    <property type="match status" value="1"/>
</dbReference>
<dbReference type="CDD" id="cd07983">
    <property type="entry name" value="LPLAT_DUF374-like"/>
    <property type="match status" value="1"/>
</dbReference>